<dbReference type="AlphaFoldDB" id="A0A194WZA9"/>
<protein>
    <submittedName>
        <fullName evidence="3">Alpha/beta-hydrolase</fullName>
    </submittedName>
</protein>
<name>A0A194WZA9_MOLSC</name>
<dbReference type="InterPro" id="IPR050300">
    <property type="entry name" value="GDXG_lipolytic_enzyme"/>
</dbReference>
<dbReference type="Pfam" id="PF07859">
    <property type="entry name" value="Abhydrolase_3"/>
    <property type="match status" value="1"/>
</dbReference>
<accession>A0A194WZA9</accession>
<evidence type="ECO:0000313" key="3">
    <source>
        <dbReference type="EMBL" id="KUJ12932.1"/>
    </source>
</evidence>
<keyword evidence="1 3" id="KW-0378">Hydrolase</keyword>
<organism evidence="3 4">
    <name type="scientific">Mollisia scopiformis</name>
    <name type="common">Conifer needle endophyte fungus</name>
    <name type="synonym">Phialocephala scopiformis</name>
    <dbReference type="NCBI Taxonomy" id="149040"/>
    <lineage>
        <taxon>Eukaryota</taxon>
        <taxon>Fungi</taxon>
        <taxon>Dikarya</taxon>
        <taxon>Ascomycota</taxon>
        <taxon>Pezizomycotina</taxon>
        <taxon>Leotiomycetes</taxon>
        <taxon>Helotiales</taxon>
        <taxon>Mollisiaceae</taxon>
        <taxon>Mollisia</taxon>
    </lineage>
</organism>
<feature type="domain" description="Alpha/beta hydrolase fold-3" evidence="2">
    <location>
        <begin position="105"/>
        <end position="314"/>
    </location>
</feature>
<dbReference type="SUPFAM" id="SSF53474">
    <property type="entry name" value="alpha/beta-Hydrolases"/>
    <property type="match status" value="1"/>
</dbReference>
<dbReference type="InterPro" id="IPR013094">
    <property type="entry name" value="AB_hydrolase_3"/>
</dbReference>
<proteinExistence type="predicted"/>
<dbReference type="PANTHER" id="PTHR48081">
    <property type="entry name" value="AB HYDROLASE SUPERFAMILY PROTEIN C4A8.06C"/>
    <property type="match status" value="1"/>
</dbReference>
<dbReference type="RefSeq" id="XP_018067287.1">
    <property type="nucleotide sequence ID" value="XM_018210997.1"/>
</dbReference>
<dbReference type="Gene3D" id="3.40.50.1820">
    <property type="entry name" value="alpha/beta hydrolase"/>
    <property type="match status" value="1"/>
</dbReference>
<dbReference type="GO" id="GO:0016787">
    <property type="term" value="F:hydrolase activity"/>
    <property type="evidence" value="ECO:0007669"/>
    <property type="project" value="UniProtKB-KW"/>
</dbReference>
<dbReference type="KEGG" id="psco:LY89DRAFT_623001"/>
<dbReference type="InParanoid" id="A0A194WZA9"/>
<dbReference type="InterPro" id="IPR029058">
    <property type="entry name" value="AB_hydrolase_fold"/>
</dbReference>
<reference evidence="3 4" key="1">
    <citation type="submission" date="2015-10" db="EMBL/GenBank/DDBJ databases">
        <title>Full genome of DAOMC 229536 Phialocephala scopiformis, a fungal endophyte of spruce producing the potent anti-insectan compound rugulosin.</title>
        <authorList>
            <consortium name="DOE Joint Genome Institute"/>
            <person name="Walker A.K."/>
            <person name="Frasz S.L."/>
            <person name="Seifert K.A."/>
            <person name="Miller J.D."/>
            <person name="Mondo S.J."/>
            <person name="Labutti K."/>
            <person name="Lipzen A."/>
            <person name="Dockter R."/>
            <person name="Kennedy M."/>
            <person name="Grigoriev I.V."/>
            <person name="Spatafora J.W."/>
        </authorList>
    </citation>
    <scope>NUCLEOTIDE SEQUENCE [LARGE SCALE GENOMIC DNA]</scope>
    <source>
        <strain evidence="3 4">CBS 120377</strain>
    </source>
</reference>
<dbReference type="STRING" id="149040.A0A194WZA9"/>
<evidence type="ECO:0000256" key="1">
    <source>
        <dbReference type="ARBA" id="ARBA00022801"/>
    </source>
</evidence>
<evidence type="ECO:0000259" key="2">
    <source>
        <dbReference type="Pfam" id="PF07859"/>
    </source>
</evidence>
<dbReference type="PANTHER" id="PTHR48081:SF8">
    <property type="entry name" value="ALPHA_BETA HYDROLASE FOLD-3 DOMAIN-CONTAINING PROTEIN-RELATED"/>
    <property type="match status" value="1"/>
</dbReference>
<dbReference type="GeneID" id="28820723"/>
<dbReference type="Proteomes" id="UP000070700">
    <property type="component" value="Unassembled WGS sequence"/>
</dbReference>
<dbReference type="OrthoDB" id="408631at2759"/>
<evidence type="ECO:0000313" key="4">
    <source>
        <dbReference type="Proteomes" id="UP000070700"/>
    </source>
</evidence>
<gene>
    <name evidence="3" type="ORF">LY89DRAFT_623001</name>
</gene>
<dbReference type="EMBL" id="KQ947423">
    <property type="protein sequence ID" value="KUJ12932.1"/>
    <property type="molecule type" value="Genomic_DNA"/>
</dbReference>
<sequence length="343" mass="37820">MPLTSDLTLNAAKFDPASNSKQTSALNEALIAKLEQGPKWFEVGAAKYREMRWAGETALPAPTMLPEAIDITILSRENGRDIPCRLFFPSGRKSEADQKKCKGVVMHIHGGGWVLGDQKSNDDLLQFYAEVGDLAVVSVGYRKAPEDPFPKGPQDCFDAGDYLVKNSESQYGGPLRFIGGESAGAHLSLLATFHLLKLHADLKLSGLLLHYGCYDLSWLPSAKLFNKSLILDQEIMHHFTAAFLPGMSFEQKQDPSVSPLYENLENFRGRLPSALFTIGTEDPLLEDSVFMSTRWLMAGGHAILKVYSGAPHGFNRFPKQALKEAGDAADDTEAYIKERLEQV</sequence>
<keyword evidence="4" id="KW-1185">Reference proteome</keyword>